<keyword evidence="2" id="KW-1185">Reference proteome</keyword>
<accession>A0ABU6IE66</accession>
<protein>
    <recommendedName>
        <fullName evidence="3">Toxin CdiA</fullName>
    </recommendedName>
</protein>
<evidence type="ECO:0008006" key="3">
    <source>
        <dbReference type="Google" id="ProtNLM"/>
    </source>
</evidence>
<reference evidence="1 2" key="1">
    <citation type="submission" date="2024-01" db="EMBL/GenBank/DDBJ databases">
        <title>Comparative Genomics of Leclercia adecarboxylata Strains Isolated from Several Sources.</title>
        <authorList>
            <person name="Yescas-Zazueta V."/>
            <person name="Balbuena-Alonso M.G."/>
            <person name="Valencia D."/>
            <person name="Mendez-Pfeiffer P.A."/>
            <person name="Ballesteros-Monrreal M.G."/>
            <person name="Rocha-Gracia R.D.C."/>
            <person name="Barrios-Villa E."/>
        </authorList>
    </citation>
    <scope>NUCLEOTIDE SEQUENCE [LARGE SCALE GENOMIC DNA]</scope>
    <source>
        <strain evidence="1 2">33MEM</strain>
    </source>
</reference>
<proteinExistence type="predicted"/>
<comment type="caution">
    <text evidence="1">The sequence shown here is derived from an EMBL/GenBank/DDBJ whole genome shotgun (WGS) entry which is preliminary data.</text>
</comment>
<name>A0ABU6IE66_9ENTR</name>
<evidence type="ECO:0000313" key="1">
    <source>
        <dbReference type="EMBL" id="MEC3939883.1"/>
    </source>
</evidence>
<dbReference type="Proteomes" id="UP001357437">
    <property type="component" value="Unassembled WGS sequence"/>
</dbReference>
<evidence type="ECO:0000313" key="2">
    <source>
        <dbReference type="Proteomes" id="UP001357437"/>
    </source>
</evidence>
<feature type="non-terminal residue" evidence="1">
    <location>
        <position position="141"/>
    </location>
</feature>
<gene>
    <name evidence="1" type="ORF">VOF76_27710</name>
</gene>
<dbReference type="EMBL" id="JAYMCU010000447">
    <property type="protein sequence ID" value="MEC3939883.1"/>
    <property type="molecule type" value="Genomic_DNA"/>
</dbReference>
<sequence length="141" mass="14190">MAGAQSGKTVVENNSLAHVLAAAEANKPGTAEKWQEEQQAAIKEACSGETAIAAMGSAMAWPLLPGAAATTSLIGAGENAGVELLINHEINPNDVILGYWTGAFTAGTSLWGTLGVNATNGATSSYLKGDDPLQGGTMSGM</sequence>
<organism evidence="1 2">
    <name type="scientific">Leclercia adecarboxylata</name>
    <dbReference type="NCBI Taxonomy" id="83655"/>
    <lineage>
        <taxon>Bacteria</taxon>
        <taxon>Pseudomonadati</taxon>
        <taxon>Pseudomonadota</taxon>
        <taxon>Gammaproteobacteria</taxon>
        <taxon>Enterobacterales</taxon>
        <taxon>Enterobacteriaceae</taxon>
        <taxon>Leclercia</taxon>
    </lineage>
</organism>